<feature type="signal peptide" evidence="1">
    <location>
        <begin position="1"/>
        <end position="21"/>
    </location>
</feature>
<gene>
    <name evidence="2" type="ORF">J2S24_002592</name>
</gene>
<keyword evidence="2" id="KW-0813">Transport</keyword>
<accession>A0ABT9M7F2</accession>
<dbReference type="SUPFAM" id="SSF53850">
    <property type="entry name" value="Periplasmic binding protein-like II"/>
    <property type="match status" value="1"/>
</dbReference>
<evidence type="ECO:0000313" key="3">
    <source>
        <dbReference type="Proteomes" id="UP001223886"/>
    </source>
</evidence>
<comment type="caution">
    <text evidence="2">The sequence shown here is derived from an EMBL/GenBank/DDBJ whole genome shotgun (WGS) entry which is preliminary data.</text>
</comment>
<dbReference type="PROSITE" id="PS51257">
    <property type="entry name" value="PROKAR_LIPOPROTEIN"/>
    <property type="match status" value="1"/>
</dbReference>
<keyword evidence="2" id="KW-0762">Sugar transport</keyword>
<sequence length="428" mass="47911">MKRFLTVALVLAIFSSVFVTACSNKSPQFQNSSASDSKDSEVTTITYWYWADNPDYSAKMQEIVREFNATNPWNIKVVAEEYPWNGGEYMNTLFTAVMGGGGPDAAAFKLTGTPLFTANNLLVKLDDYIFNWSDKDDIDTHLYEIMKDASGTDSIYVMPWNIQVLYVYYRPSMFKTAGVTVPKTYEEFLEVCKKLTRDTNGDGKIDVYGFGMRGGKGGHEPWGSFIWAHGGNFENLTTPEAIAGMQDFINLYKNGYVPPTAPTDGFQEILANFKAGKTAMMIHHIGSAKDMVKTFGDDVDAFVFPPGKNQWTSLGDTENVIFTNSKNKDAAFKWISYLATGKGQEEWCSFTRNIPVSKRVQKLPEFQNDKFMKVSIEGMPHAGIFPILDTTTDWINNTWPNTVQAALLGKITAKEAMEILQKGLWGTK</sequence>
<name>A0ABT9M7F2_9THEO</name>
<proteinExistence type="predicted"/>
<protein>
    <submittedName>
        <fullName evidence="2">Multiple sugar transport system substrate-binding protein</fullName>
    </submittedName>
</protein>
<dbReference type="Proteomes" id="UP001223886">
    <property type="component" value="Unassembled WGS sequence"/>
</dbReference>
<keyword evidence="1" id="KW-0732">Signal</keyword>
<dbReference type="Gene3D" id="3.40.190.10">
    <property type="entry name" value="Periplasmic binding protein-like II"/>
    <property type="match status" value="1"/>
</dbReference>
<organism evidence="2 3">
    <name type="scientific">Thermoanaerobacter pentosaceus</name>
    <dbReference type="NCBI Taxonomy" id="694059"/>
    <lineage>
        <taxon>Bacteria</taxon>
        <taxon>Bacillati</taxon>
        <taxon>Bacillota</taxon>
        <taxon>Clostridia</taxon>
        <taxon>Thermoanaerobacterales</taxon>
        <taxon>Thermoanaerobacteraceae</taxon>
        <taxon>Thermoanaerobacter</taxon>
    </lineage>
</organism>
<dbReference type="Pfam" id="PF13416">
    <property type="entry name" value="SBP_bac_8"/>
    <property type="match status" value="1"/>
</dbReference>
<dbReference type="RefSeq" id="WP_307681649.1">
    <property type="nucleotide sequence ID" value="NZ_JAURUP010000053.1"/>
</dbReference>
<dbReference type="InterPro" id="IPR006059">
    <property type="entry name" value="SBP"/>
</dbReference>
<keyword evidence="3" id="KW-1185">Reference proteome</keyword>
<evidence type="ECO:0000313" key="2">
    <source>
        <dbReference type="EMBL" id="MDP9752066.1"/>
    </source>
</evidence>
<reference evidence="2 3" key="1">
    <citation type="submission" date="2023-07" db="EMBL/GenBank/DDBJ databases">
        <title>Genomic Encyclopedia of Type Strains, Phase IV (KMG-IV): sequencing the most valuable type-strain genomes for metagenomic binning, comparative biology and taxonomic classification.</title>
        <authorList>
            <person name="Goeker M."/>
        </authorList>
    </citation>
    <scope>NUCLEOTIDE SEQUENCE [LARGE SCALE GENOMIC DNA]</scope>
    <source>
        <strain evidence="2 3">DSM 25963</strain>
    </source>
</reference>
<feature type="chain" id="PRO_5045449240" evidence="1">
    <location>
        <begin position="22"/>
        <end position="428"/>
    </location>
</feature>
<dbReference type="EMBL" id="JAURUP010000053">
    <property type="protein sequence ID" value="MDP9752066.1"/>
    <property type="molecule type" value="Genomic_DNA"/>
</dbReference>
<dbReference type="CDD" id="cd13585">
    <property type="entry name" value="PBP2_TMBP_like"/>
    <property type="match status" value="1"/>
</dbReference>
<dbReference type="InterPro" id="IPR050490">
    <property type="entry name" value="Bact_solute-bd_prot1"/>
</dbReference>
<dbReference type="PANTHER" id="PTHR43649">
    <property type="entry name" value="ARABINOSE-BINDING PROTEIN-RELATED"/>
    <property type="match status" value="1"/>
</dbReference>
<dbReference type="PANTHER" id="PTHR43649:SF12">
    <property type="entry name" value="DIACETYLCHITOBIOSE BINDING PROTEIN DASA"/>
    <property type="match status" value="1"/>
</dbReference>
<evidence type="ECO:0000256" key="1">
    <source>
        <dbReference type="SAM" id="SignalP"/>
    </source>
</evidence>